<evidence type="ECO:0000256" key="1">
    <source>
        <dbReference type="SAM" id="Coils"/>
    </source>
</evidence>
<keyword evidence="5" id="KW-1185">Reference proteome</keyword>
<dbReference type="RefSeq" id="WP_238246540.1">
    <property type="nucleotide sequence ID" value="NZ_BPQP01000089.1"/>
</dbReference>
<comment type="caution">
    <text evidence="4">The sequence shown here is derived from an EMBL/GenBank/DDBJ whole genome shotgun (WGS) entry which is preliminary data.</text>
</comment>
<feature type="region of interest" description="Disordered" evidence="2">
    <location>
        <begin position="337"/>
        <end position="357"/>
    </location>
</feature>
<dbReference type="PANTHER" id="PTHR12460">
    <property type="entry name" value="CYCLIN-DEPENDENT KINASE INHIBITOR-RELATED PROTEIN"/>
    <property type="match status" value="1"/>
</dbReference>
<feature type="coiled-coil region" evidence="1">
    <location>
        <begin position="147"/>
        <end position="181"/>
    </location>
</feature>
<evidence type="ECO:0000256" key="2">
    <source>
        <dbReference type="SAM" id="MobiDB-lite"/>
    </source>
</evidence>
<feature type="region of interest" description="Disordered" evidence="2">
    <location>
        <begin position="372"/>
        <end position="398"/>
    </location>
</feature>
<keyword evidence="1" id="KW-0175">Coiled coil</keyword>
<name>A0ABQ4S6S8_9HYPH</name>
<feature type="coiled-coil region" evidence="1">
    <location>
        <begin position="57"/>
        <end position="120"/>
    </location>
</feature>
<keyword evidence="3" id="KW-0812">Transmembrane</keyword>
<feature type="transmembrane region" description="Helical" evidence="3">
    <location>
        <begin position="981"/>
        <end position="1011"/>
    </location>
</feature>
<dbReference type="EMBL" id="BPQP01000089">
    <property type="protein sequence ID" value="GJD97482.1"/>
    <property type="molecule type" value="Genomic_DNA"/>
</dbReference>
<keyword evidence="3" id="KW-1133">Transmembrane helix</keyword>
<feature type="transmembrane region" description="Helical" evidence="3">
    <location>
        <begin position="952"/>
        <end position="975"/>
    </location>
</feature>
<accession>A0ABQ4S6S8</accession>
<keyword evidence="3" id="KW-0472">Membrane</keyword>
<evidence type="ECO:0000313" key="5">
    <source>
        <dbReference type="Proteomes" id="UP001055125"/>
    </source>
</evidence>
<feature type="compositionally biased region" description="Basic and acidic residues" evidence="2">
    <location>
        <begin position="342"/>
        <end position="357"/>
    </location>
</feature>
<gene>
    <name evidence="4" type="ORF">OCOJLMKI_4713</name>
</gene>
<dbReference type="PANTHER" id="PTHR12460:SF0">
    <property type="entry name" value="CID DOMAIN-CONTAINING PROTEIN-RELATED"/>
    <property type="match status" value="1"/>
</dbReference>
<reference evidence="4" key="2">
    <citation type="submission" date="2021-08" db="EMBL/GenBank/DDBJ databases">
        <authorList>
            <person name="Tani A."/>
            <person name="Ola A."/>
            <person name="Ogura Y."/>
            <person name="Katsura K."/>
            <person name="Hayashi T."/>
        </authorList>
    </citation>
    <scope>NUCLEOTIDE SEQUENCE</scope>
    <source>
        <strain evidence="4">DSM 19015</strain>
    </source>
</reference>
<protein>
    <recommendedName>
        <fullName evidence="6">Bacteriophage tail tape measure N-terminal domain-containing protein</fullName>
    </recommendedName>
</protein>
<evidence type="ECO:0000256" key="3">
    <source>
        <dbReference type="SAM" id="Phobius"/>
    </source>
</evidence>
<sequence length="1145" mass="122789">MRREVADIRTRFAVVGLDAVQAAFRSTAETLGRVTRITRQAGDLAGRSGAAAQDAARRSTEAARAQVQAAAQAAQNQVRIAQEAAQRQSQIARQQAADRIRLARESANQAQRESEAAARRAGAVAGPTAGMGAIQAALARAAQDAARQQAREAADRARAAARNLQDEIRQARVRAAEADRQGRRQMQAAQAAARAAAEAASQQARRDAADAAARVALIRQEGAQRQAQARADAAARQAQIRADAQAVAARVRALRELAQQQAAADAQRLAALRAQAQADELAARTALSAMRATSIAQRAAARQAARDAVERLRQSREAAAAEAAAAAQRQADLARQAAAETRIQRERERRAREQARRELADIRTRVAADLRAEREAERGRRDAERASRTAGQAATRGAVDRVAAEARVGREVRATTTSLGDQVKAAGTVATAFGTMGSKLRAALGGIGKIALGGAAGGLLSGASGAGIGGLAGKATATGSDYARETYNTSLSTGLDPATFQIVAEAAKKADIDVNDLRASLLQFQGQVRSAAISPDSDIGKVFAQMGIDLKKANGQLKTTDELLFPVLMKLEGLGQTEKLGAMMQLFGEDDTGKLVPFFKMLMEQEDLLAQTGLRQRELGSSLTQGDLTRARFYKQAVDDMAQAWKGVSLEIMAAVGPDVSRMLGAAATDLGRNRVAIANAFRMAFQTFYSLTRDIGIMIFGGRQYDGSIANRWLLPVREGLIILGTVAMATGRLMREAYYTIMGQDQNVVEFPWLISLRNGLTYTYTLVKQFFTDIYYLSTFQDYNVSTRFPWLTAIRDGIVEVVEYAKLAWRDLMAVWNGGTDATVSTGPAKMLVGMLEGFKAARAYIDEWVAWFKLLGADIAKVWEQIGNPEKDTAFNFAWMKPLADGFWFMADAAKEAWGWFRKVYDTIFDFVRYTTGLNFESIVFFVAILTFTGTMRVLMPLLRGALGLITGIGAATGAAGAVSGLAAAFGTLGTALATIAGLAANPLVMAIIGGVAGGTALASVLKGTAIDRWIGQFESWVNDRDNSPGQQAIRQANASLSPQQEFGIQVRAGLYQPSDWPQWSAQQAAIAQQQLDATRQVAAEVERSRLAAMPQPNLGGQAAPRNPLIINIPGAGTINASQTDDEYARSLRDFQRFGR</sequence>
<evidence type="ECO:0000313" key="4">
    <source>
        <dbReference type="EMBL" id="GJD97482.1"/>
    </source>
</evidence>
<evidence type="ECO:0008006" key="6">
    <source>
        <dbReference type="Google" id="ProtNLM"/>
    </source>
</evidence>
<proteinExistence type="predicted"/>
<organism evidence="4 5">
    <name type="scientific">Methylobacterium iners</name>
    <dbReference type="NCBI Taxonomy" id="418707"/>
    <lineage>
        <taxon>Bacteria</taxon>
        <taxon>Pseudomonadati</taxon>
        <taxon>Pseudomonadota</taxon>
        <taxon>Alphaproteobacteria</taxon>
        <taxon>Hyphomicrobiales</taxon>
        <taxon>Methylobacteriaceae</taxon>
        <taxon>Methylobacterium</taxon>
    </lineage>
</organism>
<reference evidence="4" key="1">
    <citation type="journal article" date="2021" name="Front. Microbiol.">
        <title>Comprehensive Comparative Genomics and Phenotyping of Methylobacterium Species.</title>
        <authorList>
            <person name="Alessa O."/>
            <person name="Ogura Y."/>
            <person name="Fujitani Y."/>
            <person name="Takami H."/>
            <person name="Hayashi T."/>
            <person name="Sahin N."/>
            <person name="Tani A."/>
        </authorList>
    </citation>
    <scope>NUCLEOTIDE SEQUENCE</scope>
    <source>
        <strain evidence="4">DSM 19015</strain>
    </source>
</reference>
<feature type="compositionally biased region" description="Basic and acidic residues" evidence="2">
    <location>
        <begin position="372"/>
        <end position="387"/>
    </location>
</feature>
<dbReference type="Proteomes" id="UP001055125">
    <property type="component" value="Unassembled WGS sequence"/>
</dbReference>